<name>A0A0N4WHP3_HAEPC</name>
<keyword evidence="1" id="KW-0812">Transmembrane</keyword>
<evidence type="ECO:0000313" key="4">
    <source>
        <dbReference type="WBParaSite" id="HPLM_0001042301-mRNA-1"/>
    </source>
</evidence>
<gene>
    <name evidence="2" type="ORF">HPLM_LOCUS10415</name>
</gene>
<accession>A0A0N4WHP3</accession>
<keyword evidence="1" id="KW-0472">Membrane</keyword>
<evidence type="ECO:0000313" key="2">
    <source>
        <dbReference type="EMBL" id="VDO40070.1"/>
    </source>
</evidence>
<dbReference type="AlphaFoldDB" id="A0A0N4WHP3"/>
<keyword evidence="1" id="KW-1133">Transmembrane helix</keyword>
<evidence type="ECO:0000256" key="1">
    <source>
        <dbReference type="SAM" id="Phobius"/>
    </source>
</evidence>
<sequence length="120" mass="13323">MVYSYRKANYGWINLSSSDITFLHSIFAIELSKQVLYCTSFRRIRYVKSSADDDDEDDEMRKHAVAEAGHLNFIYNSPIDIDTTTGLRTDGRRRRRAAPFRSSGSAAALLSLAAAAAAGP</sequence>
<feature type="transmembrane region" description="Helical" evidence="1">
    <location>
        <begin position="98"/>
        <end position="118"/>
    </location>
</feature>
<dbReference type="WBParaSite" id="HPLM_0001042301-mRNA-1">
    <property type="protein sequence ID" value="HPLM_0001042301-mRNA-1"/>
    <property type="gene ID" value="HPLM_0001042301"/>
</dbReference>
<dbReference type="EMBL" id="UZAF01017289">
    <property type="protein sequence ID" value="VDO40070.1"/>
    <property type="molecule type" value="Genomic_DNA"/>
</dbReference>
<evidence type="ECO:0000313" key="3">
    <source>
        <dbReference type="Proteomes" id="UP000268014"/>
    </source>
</evidence>
<reference evidence="2 3" key="2">
    <citation type="submission" date="2018-11" db="EMBL/GenBank/DDBJ databases">
        <authorList>
            <consortium name="Pathogen Informatics"/>
        </authorList>
    </citation>
    <scope>NUCLEOTIDE SEQUENCE [LARGE SCALE GENOMIC DNA]</scope>
    <source>
        <strain evidence="2 3">MHpl1</strain>
    </source>
</reference>
<protein>
    <submittedName>
        <fullName evidence="2 4">Uncharacterized protein</fullName>
    </submittedName>
</protein>
<proteinExistence type="predicted"/>
<keyword evidence="3" id="KW-1185">Reference proteome</keyword>
<reference evidence="4" key="1">
    <citation type="submission" date="2017-02" db="UniProtKB">
        <authorList>
            <consortium name="WormBaseParasite"/>
        </authorList>
    </citation>
    <scope>IDENTIFICATION</scope>
</reference>
<organism evidence="4">
    <name type="scientific">Haemonchus placei</name>
    <name type="common">Barber's pole worm</name>
    <dbReference type="NCBI Taxonomy" id="6290"/>
    <lineage>
        <taxon>Eukaryota</taxon>
        <taxon>Metazoa</taxon>
        <taxon>Ecdysozoa</taxon>
        <taxon>Nematoda</taxon>
        <taxon>Chromadorea</taxon>
        <taxon>Rhabditida</taxon>
        <taxon>Rhabditina</taxon>
        <taxon>Rhabditomorpha</taxon>
        <taxon>Strongyloidea</taxon>
        <taxon>Trichostrongylidae</taxon>
        <taxon>Haemonchus</taxon>
    </lineage>
</organism>
<dbReference type="Proteomes" id="UP000268014">
    <property type="component" value="Unassembled WGS sequence"/>
</dbReference>